<dbReference type="AlphaFoldDB" id="A0A396RUJ3"/>
<feature type="transmembrane region" description="Helical" evidence="1">
    <location>
        <begin position="6"/>
        <end position="34"/>
    </location>
</feature>
<dbReference type="OrthoDB" id="370375at2"/>
<dbReference type="InterPro" id="IPR021218">
    <property type="entry name" value="DUF2784"/>
</dbReference>
<evidence type="ECO:0000313" key="2">
    <source>
        <dbReference type="EMBL" id="RHW20264.1"/>
    </source>
</evidence>
<keyword evidence="1" id="KW-0472">Membrane</keyword>
<name>A0A396RUJ3_9PSED</name>
<protein>
    <submittedName>
        <fullName evidence="2">DUF2784 domain-containing protein</fullName>
    </submittedName>
</protein>
<evidence type="ECO:0000256" key="1">
    <source>
        <dbReference type="SAM" id="Phobius"/>
    </source>
</evidence>
<gene>
    <name evidence="2" type="ORF">C2846_14460</name>
</gene>
<feature type="transmembrane region" description="Helical" evidence="1">
    <location>
        <begin position="46"/>
        <end position="67"/>
    </location>
</feature>
<comment type="caution">
    <text evidence="2">The sequence shown here is derived from an EMBL/GenBank/DDBJ whole genome shotgun (WGS) entry which is preliminary data.</text>
</comment>
<dbReference type="Proteomes" id="UP000265745">
    <property type="component" value="Unassembled WGS sequence"/>
</dbReference>
<reference evidence="2 3" key="1">
    <citation type="submission" date="2018-06" db="EMBL/GenBank/DDBJ databases">
        <title>Pseudomonas jilinensis sp. nov., isolated from the production water of Jilin Oilfield in China.</title>
        <authorList>
            <person name="Wang J."/>
        </authorList>
    </citation>
    <scope>NUCLEOTIDE SEQUENCE [LARGE SCALE GENOMIC DNA]</scope>
    <source>
        <strain evidence="2 3">JS15-10A1</strain>
    </source>
</reference>
<evidence type="ECO:0000313" key="3">
    <source>
        <dbReference type="Proteomes" id="UP000265745"/>
    </source>
</evidence>
<organism evidence="2 3">
    <name type="scientific">Pseudomonas jilinensis</name>
    <dbReference type="NCBI Taxonomy" id="2078689"/>
    <lineage>
        <taxon>Bacteria</taxon>
        <taxon>Pseudomonadati</taxon>
        <taxon>Pseudomonadota</taxon>
        <taxon>Gammaproteobacteria</taxon>
        <taxon>Pseudomonadales</taxon>
        <taxon>Pseudomonadaceae</taxon>
        <taxon>Pseudomonas</taxon>
    </lineage>
</organism>
<keyword evidence="1" id="KW-0812">Transmembrane</keyword>
<proteinExistence type="predicted"/>
<feature type="transmembrane region" description="Helical" evidence="1">
    <location>
        <begin position="107"/>
        <end position="127"/>
    </location>
</feature>
<dbReference type="Pfam" id="PF10861">
    <property type="entry name" value="DUF2784"/>
    <property type="match status" value="1"/>
</dbReference>
<dbReference type="RefSeq" id="WP_119701778.1">
    <property type="nucleotide sequence ID" value="NZ_QJSA01000013.1"/>
</dbReference>
<accession>A0A396RUJ3</accession>
<sequence>MNAPAYWQWLADLVLAVHVAIVLFVILGVVLIVLGNAWGWRWVNHMWFRLAHLATILVVVAEAWLGLVCPLTTLEMWLREQAGSRVYAGSFIQYWLQRLLYYEAPDWVFILIYSLFALLVLAVWWRYPPLRR</sequence>
<keyword evidence="1" id="KW-1133">Transmembrane helix</keyword>
<keyword evidence="3" id="KW-1185">Reference proteome</keyword>
<dbReference type="EMBL" id="QJSA01000013">
    <property type="protein sequence ID" value="RHW20264.1"/>
    <property type="molecule type" value="Genomic_DNA"/>
</dbReference>